<organismHost>
    <name type="scientific">Crocodylus porosus</name>
    <name type="common">Saltwater crocodile</name>
    <name type="synonym">Estuarine crocodile</name>
    <dbReference type="NCBI Taxonomy" id="8502"/>
</organismHost>
<sequence>MRVVTLAESMAVAIYRSTQNYLNFTGEALSTRVETEKQLHWMELTALSDVVEDVLSRRSYASLGLVDRVAANLVASDLFPLGVRERLGAVGLVMTHAPRPRAARPVSSLTELSTIKARQPARPVRCRTDSSDLRETCPEATAKIASRLRDNLRRLAHQKAVCEARIKEFYRLRETARDDRSLASRAKAESARTSMRLSLSRLCCISKRVINIVRSRHLSQLLDDVSPTCQRVGEILEEMADNLTANYVVV</sequence>
<gene>
    <name evidence="1" type="ORF">CRV032</name>
</gene>
<reference evidence="1 2" key="1">
    <citation type="journal article" date="2006" name="J. Virol.">
        <title>Genome of crocodilepox virus.</title>
        <authorList>
            <person name="Afonso C.L."/>
            <person name="Tulman E.R."/>
            <person name="Delhon G."/>
            <person name="Lu Z."/>
            <person name="Viljoen G.J."/>
            <person name="Wallace D.B."/>
            <person name="Kutish G.F."/>
            <person name="Rock D.L."/>
        </authorList>
    </citation>
    <scope>NUCLEOTIDE SEQUENCE [LARGE SCALE GENOMIC DNA]</scope>
    <source>
        <strain evidence="2">Isolate Crocodylus niloticus/Zimbabwe/Ume/2001</strain>
    </source>
</reference>
<organism evidence="1 2">
    <name type="scientific">Nile crocodilepox virus (isolate Crocodylus niloticus/Zimbabwe/Ume/2001)</name>
    <name type="common">CRV</name>
    <dbReference type="NCBI Taxonomy" id="1289473"/>
    <lineage>
        <taxon>Viruses</taxon>
        <taxon>Varidnaviria</taxon>
        <taxon>Bamfordvirae</taxon>
        <taxon>Nucleocytoviricota</taxon>
        <taxon>Pokkesviricetes</taxon>
        <taxon>Chitovirales</taxon>
        <taxon>Poxviridae</taxon>
        <taxon>Chordopoxvirinae</taxon>
        <taxon>Crocodylidpoxvirus</taxon>
        <taxon>Crocodylidpoxvirus nilecrocodilepox</taxon>
        <taxon>Nile crocodilepox virus</taxon>
    </lineage>
</organism>
<keyword evidence="2" id="KW-1185">Reference proteome</keyword>
<organismHost>
    <name type="scientific">Crocodylus johnstoni</name>
    <name type="common">Australian freshwater crocodile</name>
    <dbReference type="NCBI Taxonomy" id="184234"/>
</organismHost>
<dbReference type="Proteomes" id="UP000011300">
    <property type="component" value="Segment"/>
</dbReference>
<dbReference type="EMBL" id="DQ356948">
    <property type="protein sequence ID" value="ABJ08923.1"/>
    <property type="molecule type" value="Genomic_DNA"/>
</dbReference>
<dbReference type="RefSeq" id="YP_784222.1">
    <property type="nucleotide sequence ID" value="NC_008030.1"/>
</dbReference>
<organismHost>
    <name type="scientific">Crocodylus niloticus</name>
    <name type="common">Nile crocodile</name>
    <name type="synonym">African crocodile</name>
    <dbReference type="NCBI Taxonomy" id="8501"/>
</organismHost>
<protein>
    <submittedName>
        <fullName evidence="1">Uncharacterized protein</fullName>
    </submittedName>
</protein>
<proteinExistence type="predicted"/>
<dbReference type="KEGG" id="vg:4363421"/>
<evidence type="ECO:0000313" key="2">
    <source>
        <dbReference type="Proteomes" id="UP000011300"/>
    </source>
</evidence>
<evidence type="ECO:0000313" key="1">
    <source>
        <dbReference type="EMBL" id="ABJ08923.1"/>
    </source>
</evidence>
<dbReference type="GeneID" id="4363421"/>
<name>Q070L9_CPRVZ</name>
<accession>Q070L9</accession>